<evidence type="ECO:0000256" key="3">
    <source>
        <dbReference type="ARBA" id="ARBA00023242"/>
    </source>
</evidence>
<gene>
    <name evidence="5" type="ORF">PV06_08866</name>
</gene>
<feature type="compositionally biased region" description="Acidic residues" evidence="4">
    <location>
        <begin position="695"/>
        <end position="712"/>
    </location>
</feature>
<evidence type="ECO:0000256" key="4">
    <source>
        <dbReference type="SAM" id="MobiDB-lite"/>
    </source>
</evidence>
<feature type="compositionally biased region" description="Basic residues" evidence="4">
    <location>
        <begin position="1"/>
        <end position="10"/>
    </location>
</feature>
<dbReference type="OrthoDB" id="4703at2759"/>
<dbReference type="Proteomes" id="UP000053342">
    <property type="component" value="Unassembled WGS sequence"/>
</dbReference>
<evidence type="ECO:0000313" key="6">
    <source>
        <dbReference type="Proteomes" id="UP000053342"/>
    </source>
</evidence>
<dbReference type="AlphaFoldDB" id="A0A0D2BNI9"/>
<feature type="compositionally biased region" description="Polar residues" evidence="4">
    <location>
        <begin position="672"/>
        <end position="694"/>
    </location>
</feature>
<feature type="region of interest" description="Disordered" evidence="4">
    <location>
        <begin position="1"/>
        <end position="133"/>
    </location>
</feature>
<dbReference type="GeneID" id="27360940"/>
<dbReference type="PANTHER" id="PTHR15052">
    <property type="entry name" value="RNA POLYMERASE III TRANSCRIPTION INITIATION FACTOR COMPLEX SUBUNIT"/>
    <property type="match status" value="1"/>
</dbReference>
<comment type="subcellular location">
    <subcellularLocation>
        <location evidence="1">Nucleus</location>
    </subcellularLocation>
</comment>
<reference evidence="5 6" key="1">
    <citation type="submission" date="2015-01" db="EMBL/GenBank/DDBJ databases">
        <title>The Genome Sequence of Exophiala oligosperma CBS72588.</title>
        <authorList>
            <consortium name="The Broad Institute Genomics Platform"/>
            <person name="Cuomo C."/>
            <person name="de Hoog S."/>
            <person name="Gorbushina A."/>
            <person name="Stielow B."/>
            <person name="Teixiera M."/>
            <person name="Abouelleil A."/>
            <person name="Chapman S.B."/>
            <person name="Priest M."/>
            <person name="Young S.K."/>
            <person name="Wortman J."/>
            <person name="Nusbaum C."/>
            <person name="Birren B."/>
        </authorList>
    </citation>
    <scope>NUCLEOTIDE SEQUENCE [LARGE SCALE GENOMIC DNA]</scope>
    <source>
        <strain evidence="5 6">CBS 72588</strain>
    </source>
</reference>
<feature type="compositionally biased region" description="Acidic residues" evidence="4">
    <location>
        <begin position="60"/>
        <end position="70"/>
    </location>
</feature>
<dbReference type="RefSeq" id="XP_016259268.1">
    <property type="nucleotide sequence ID" value="XM_016410246.1"/>
</dbReference>
<evidence type="ECO:0000256" key="1">
    <source>
        <dbReference type="ARBA" id="ARBA00004123"/>
    </source>
</evidence>
<feature type="compositionally biased region" description="Low complexity" evidence="4">
    <location>
        <begin position="121"/>
        <end position="131"/>
    </location>
</feature>
<keyword evidence="3" id="KW-0539">Nucleus</keyword>
<keyword evidence="2" id="KW-0804">Transcription</keyword>
<dbReference type="HOGENOM" id="CLU_018776_0_0_1"/>
<dbReference type="VEuPathDB" id="FungiDB:PV06_08866"/>
<keyword evidence="6" id="KW-1185">Reference proteome</keyword>
<organism evidence="5 6">
    <name type="scientific">Exophiala oligosperma</name>
    <dbReference type="NCBI Taxonomy" id="215243"/>
    <lineage>
        <taxon>Eukaryota</taxon>
        <taxon>Fungi</taxon>
        <taxon>Dikarya</taxon>
        <taxon>Ascomycota</taxon>
        <taxon>Pezizomycotina</taxon>
        <taxon>Eurotiomycetes</taxon>
        <taxon>Chaetothyriomycetidae</taxon>
        <taxon>Chaetothyriales</taxon>
        <taxon>Herpotrichiellaceae</taxon>
        <taxon>Exophiala</taxon>
    </lineage>
</organism>
<protein>
    <submittedName>
        <fullName evidence="5">Uncharacterized protein</fullName>
    </submittedName>
</protein>
<feature type="compositionally biased region" description="Basic and acidic residues" evidence="4">
    <location>
        <begin position="192"/>
        <end position="201"/>
    </location>
</feature>
<evidence type="ECO:0000313" key="5">
    <source>
        <dbReference type="EMBL" id="KIW39052.1"/>
    </source>
</evidence>
<dbReference type="PANTHER" id="PTHR15052:SF2">
    <property type="entry name" value="GENERAL TRANSCRIPTION FACTOR 3C POLYPEPTIDE 2"/>
    <property type="match status" value="1"/>
</dbReference>
<dbReference type="SUPFAM" id="SSF101908">
    <property type="entry name" value="Putative isomerase YbhE"/>
    <property type="match status" value="1"/>
</dbReference>
<evidence type="ECO:0000256" key="2">
    <source>
        <dbReference type="ARBA" id="ARBA00023163"/>
    </source>
</evidence>
<dbReference type="EMBL" id="KN847340">
    <property type="protein sequence ID" value="KIW39052.1"/>
    <property type="molecule type" value="Genomic_DNA"/>
</dbReference>
<feature type="region of interest" description="Disordered" evidence="4">
    <location>
        <begin position="672"/>
        <end position="720"/>
    </location>
</feature>
<accession>A0A0D2BNI9</accession>
<dbReference type="InterPro" id="IPR015943">
    <property type="entry name" value="WD40/YVTN_repeat-like_dom_sf"/>
</dbReference>
<sequence length="809" mass="89339">MSPRTRRSGRERKVNPKYANDGWDKDTLRILRASSESSGSSPDEEQRIEKPENVTQDAEGSFDEDDDASDASDIQSQASDVQTPNEDEDNMSVVSDGHTLGNVPFRTNRRRSATGTGAGVGNSTTTTTTSTIHSRGLAPLNAKGAKSLVYHHMFGPDVEDLEDTLDARDTWLLGRDVTLPSRKTLSIALQRAEQRRRDKGSDSSTNPNFHILPPRLPESIVDLILNRQILKPLEHQELYERYLHRHRPSHSVVLGPFGRQQQYPLDYNFPMDFGWAWPKFRDAEVDQASQTGQRYHEGWLINAGEKINCLAWAPQQQDAQYLAMATRCTSHQRRQHEKEENLRAAFHPSPPYPSAIQIWAFPTKPTPTPGIRTIAMNLKPKLCTVMGTECGNIRAMRWCPSTQMTPSTTTATSTATASTIGILAILSTDGKVHVFAIPAQLTSPVVVALKAERAGLTLSPPGDTVFTTLTFATPTDLILGAADGTVHLFDLSDPDHVDPPRSYATHRIHNTYITSLSAASPVHLAPFVATASSAGDIALTDLRAPAQDKVTVTRACFPARDIHFAPFTRSFITGLDRVGSTRMDTQSATFLSCHHVRQFHVSLRIAKLPDQAGTATALSGSPHHPCVLVGNARGQLHATNYLRKVLPYRRNDPGKAVQAYLQKVCEYDWRPLTSTGNTKRTATTASPEPRQVSQTEDDDEEEYDDGEEEEAEAETKPETEIDLFHGHDVRPGVSRFHEGFKPEKINMAYMPDSKKKGPHKDTGAAEVIFEEEQGVTVLEWNPNPSCAGMAAMGWASGMVRVQDLAHDLE</sequence>
<dbReference type="GO" id="GO:0000127">
    <property type="term" value="C:transcription factor TFIIIC complex"/>
    <property type="evidence" value="ECO:0007669"/>
    <property type="project" value="TreeGrafter"/>
</dbReference>
<feature type="region of interest" description="Disordered" evidence="4">
    <location>
        <begin position="191"/>
        <end position="211"/>
    </location>
</feature>
<dbReference type="Gene3D" id="2.130.10.10">
    <property type="entry name" value="YVTN repeat-like/Quinoprotein amine dehydrogenase"/>
    <property type="match status" value="1"/>
</dbReference>
<dbReference type="InterPro" id="IPR052416">
    <property type="entry name" value="GTF3C_component"/>
</dbReference>
<dbReference type="GO" id="GO:0005634">
    <property type="term" value="C:nucleus"/>
    <property type="evidence" value="ECO:0007669"/>
    <property type="project" value="UniProtKB-SubCell"/>
</dbReference>
<proteinExistence type="predicted"/>
<feature type="compositionally biased region" description="Low complexity" evidence="4">
    <location>
        <begin position="71"/>
        <end position="82"/>
    </location>
</feature>
<dbReference type="STRING" id="215243.A0A0D2BNI9"/>
<dbReference type="GO" id="GO:0006383">
    <property type="term" value="P:transcription by RNA polymerase III"/>
    <property type="evidence" value="ECO:0007669"/>
    <property type="project" value="TreeGrafter"/>
</dbReference>
<name>A0A0D2BNI9_9EURO</name>